<accession>A0A4Y2NPR7</accession>
<dbReference type="EMBL" id="BGPR01009574">
    <property type="protein sequence ID" value="GBN40932.1"/>
    <property type="molecule type" value="Genomic_DNA"/>
</dbReference>
<keyword evidence="2" id="KW-1185">Reference proteome</keyword>
<reference evidence="1 2" key="1">
    <citation type="journal article" date="2019" name="Sci. Rep.">
        <title>Orb-weaving spider Araneus ventricosus genome elucidates the spidroin gene catalogue.</title>
        <authorList>
            <person name="Kono N."/>
            <person name="Nakamura H."/>
            <person name="Ohtoshi R."/>
            <person name="Moran D.A.P."/>
            <person name="Shinohara A."/>
            <person name="Yoshida Y."/>
            <person name="Fujiwara M."/>
            <person name="Mori M."/>
            <person name="Tomita M."/>
            <person name="Arakawa K."/>
        </authorList>
    </citation>
    <scope>NUCLEOTIDE SEQUENCE [LARGE SCALE GENOMIC DNA]</scope>
</reference>
<evidence type="ECO:0000313" key="2">
    <source>
        <dbReference type="Proteomes" id="UP000499080"/>
    </source>
</evidence>
<protein>
    <submittedName>
        <fullName evidence="1">Uncharacterized protein</fullName>
    </submittedName>
</protein>
<sequence>MHHSFSNMKRKVNFALYRLGHSRVHLCLSDSNEEAADMGCDHQQMKFSAQWALGKIDYKNAPIPQHLSTEKLKNTSKRKNFFQKKKSFSKGF</sequence>
<evidence type="ECO:0000313" key="1">
    <source>
        <dbReference type="EMBL" id="GBN40932.1"/>
    </source>
</evidence>
<name>A0A4Y2NPR7_ARAVE</name>
<dbReference type="Proteomes" id="UP000499080">
    <property type="component" value="Unassembled WGS sequence"/>
</dbReference>
<comment type="caution">
    <text evidence="1">The sequence shown here is derived from an EMBL/GenBank/DDBJ whole genome shotgun (WGS) entry which is preliminary data.</text>
</comment>
<organism evidence="1 2">
    <name type="scientific">Araneus ventricosus</name>
    <name type="common">Orbweaver spider</name>
    <name type="synonym">Epeira ventricosa</name>
    <dbReference type="NCBI Taxonomy" id="182803"/>
    <lineage>
        <taxon>Eukaryota</taxon>
        <taxon>Metazoa</taxon>
        <taxon>Ecdysozoa</taxon>
        <taxon>Arthropoda</taxon>
        <taxon>Chelicerata</taxon>
        <taxon>Arachnida</taxon>
        <taxon>Araneae</taxon>
        <taxon>Araneomorphae</taxon>
        <taxon>Entelegynae</taxon>
        <taxon>Araneoidea</taxon>
        <taxon>Araneidae</taxon>
        <taxon>Araneus</taxon>
    </lineage>
</organism>
<dbReference type="AlphaFoldDB" id="A0A4Y2NPR7"/>
<proteinExistence type="predicted"/>
<gene>
    <name evidence="1" type="ORF">AVEN_112206_1</name>
</gene>